<comment type="caution">
    <text evidence="2">The sequence shown here is derived from an EMBL/GenBank/DDBJ whole genome shotgun (WGS) entry which is preliminary data.</text>
</comment>
<feature type="domain" description="FAD-dependent urate hydroxylase HpyO/Asp monooxygenase CreE-like FAD/NAD(P)-binding" evidence="1">
    <location>
        <begin position="8"/>
        <end position="187"/>
    </location>
</feature>
<proteinExistence type="predicted"/>
<evidence type="ECO:0000259" key="1">
    <source>
        <dbReference type="Pfam" id="PF13454"/>
    </source>
</evidence>
<dbReference type="PANTHER" id="PTHR40254:SF1">
    <property type="entry name" value="BLR0577 PROTEIN"/>
    <property type="match status" value="1"/>
</dbReference>
<protein>
    <submittedName>
        <fullName evidence="2">Putative NAD(P)/FAD-binding protein YdhS</fullName>
    </submittedName>
</protein>
<dbReference type="Proteomes" id="UP000533598">
    <property type="component" value="Unassembled WGS sequence"/>
</dbReference>
<dbReference type="InterPro" id="IPR052189">
    <property type="entry name" value="L-asp_N-monooxygenase_NS-form"/>
</dbReference>
<sequence>MPRPAVVVIVGAGPNGAGLLERISANLDAAEELRTGPLEIHLVDPFPPGPGRVWRHAQSPLLRMNSMAEDVTMFTDESVRCQGPVRPGPSLAEWATAVRAGEITGVELDAELMSLRGNDFPTRQVQSKYLEWFFRHTIRRLPDSVTVHVHATTATAVTGNCDQAQQVWLADRVAPLAADAVVLALGHLDAEPEPEQRRLADFATEHGLAYLPPEYSADADLSAIPAGEPVVMRGFGQAFIDLMVLLTEGRGGRFEPVGDGLRYLPSGQEPVLYVGSRRGVPYHAKTTYRLQGESPELPKFFDANTIDGLLAQPGRLEFRRDVWPAMAKEIGWGYYRELFTGHPDKVAMDWAEFAEHFAELEFLGQRMRDLVARAVPAKADRLDLATLDRPLRGMSFDRFADLGGYLHDYVEQDLARRSDPAFSADLGAFLALLSVYGQLPRLLESGRLSARSQVEEFDGWWAGFFSFYASGPPGDRLEQLLALSRAGVLRFLGPDMWVRADAERGRFVAGSAGVTEELTASGLIEARLPRANARRSGAELLRRLVQDGDGAEEVLAEGAFGHNTGLLLVRGDDARVLDRDGRAHQRRFALGAHTNGRSVAAFARPRTNAPSFRRNDNVARELLRFLASAERPEDLVPVPRTAESEHVFGDLAGRSRC</sequence>
<dbReference type="InterPro" id="IPR038732">
    <property type="entry name" value="HpyO/CreE_NAD-binding"/>
</dbReference>
<dbReference type="EMBL" id="JACHMH010000001">
    <property type="protein sequence ID" value="MBB4681565.1"/>
    <property type="molecule type" value="Genomic_DNA"/>
</dbReference>
<accession>A0A7W7CHY1</accession>
<dbReference type="Pfam" id="PF13454">
    <property type="entry name" value="NAD_binding_9"/>
    <property type="match status" value="1"/>
</dbReference>
<reference evidence="2 3" key="1">
    <citation type="submission" date="2020-08" db="EMBL/GenBank/DDBJ databases">
        <title>Sequencing the genomes of 1000 actinobacteria strains.</title>
        <authorList>
            <person name="Klenk H.-P."/>
        </authorList>
    </citation>
    <scope>NUCLEOTIDE SEQUENCE [LARGE SCALE GENOMIC DNA]</scope>
    <source>
        <strain evidence="2 3">DSM 44230</strain>
    </source>
</reference>
<dbReference type="AlphaFoldDB" id="A0A7W7CHY1"/>
<evidence type="ECO:0000313" key="3">
    <source>
        <dbReference type="Proteomes" id="UP000533598"/>
    </source>
</evidence>
<keyword evidence="3" id="KW-1185">Reference proteome</keyword>
<dbReference type="RefSeq" id="WP_185008233.1">
    <property type="nucleotide sequence ID" value="NZ_BAAAUI010000014.1"/>
</dbReference>
<gene>
    <name evidence="2" type="ORF">HNR67_007683</name>
</gene>
<organism evidence="2 3">
    <name type="scientific">Crossiella cryophila</name>
    <dbReference type="NCBI Taxonomy" id="43355"/>
    <lineage>
        <taxon>Bacteria</taxon>
        <taxon>Bacillati</taxon>
        <taxon>Actinomycetota</taxon>
        <taxon>Actinomycetes</taxon>
        <taxon>Pseudonocardiales</taxon>
        <taxon>Pseudonocardiaceae</taxon>
        <taxon>Crossiella</taxon>
    </lineage>
</organism>
<name>A0A7W7CHY1_9PSEU</name>
<dbReference type="PANTHER" id="PTHR40254">
    <property type="entry name" value="BLR0577 PROTEIN"/>
    <property type="match status" value="1"/>
</dbReference>
<evidence type="ECO:0000313" key="2">
    <source>
        <dbReference type="EMBL" id="MBB4681565.1"/>
    </source>
</evidence>